<keyword evidence="5" id="KW-1185">Reference proteome</keyword>
<evidence type="ECO:0000256" key="1">
    <source>
        <dbReference type="SAM" id="Coils"/>
    </source>
</evidence>
<dbReference type="Proteomes" id="UP001220961">
    <property type="component" value="Chromosome 1"/>
</dbReference>
<feature type="compositionally biased region" description="Acidic residues" evidence="2">
    <location>
        <begin position="120"/>
        <end position="137"/>
    </location>
</feature>
<evidence type="ECO:0000313" key="4">
    <source>
        <dbReference type="EMBL" id="WFD18329.1"/>
    </source>
</evidence>
<dbReference type="SUPFAM" id="SSF55277">
    <property type="entry name" value="GYF domain"/>
    <property type="match status" value="1"/>
</dbReference>
<feature type="region of interest" description="Disordered" evidence="2">
    <location>
        <begin position="496"/>
        <end position="542"/>
    </location>
</feature>
<feature type="region of interest" description="Disordered" evidence="2">
    <location>
        <begin position="1"/>
        <end position="168"/>
    </location>
</feature>
<proteinExistence type="predicted"/>
<feature type="compositionally biased region" description="Basic and acidic residues" evidence="2">
    <location>
        <begin position="82"/>
        <end position="106"/>
    </location>
</feature>
<dbReference type="PANTHER" id="PTHR13138:SF3">
    <property type="entry name" value="CD2 ANTIGEN CYTOPLASMIC TAIL-BINDING PROTEIN 2"/>
    <property type="match status" value="1"/>
</dbReference>
<evidence type="ECO:0000313" key="5">
    <source>
        <dbReference type="Proteomes" id="UP001220961"/>
    </source>
</evidence>
<dbReference type="PANTHER" id="PTHR13138">
    <property type="entry name" value="PROTEIN LIN1"/>
    <property type="match status" value="1"/>
</dbReference>
<gene>
    <name evidence="4" type="ORF">MCAP1_000530</name>
</gene>
<protein>
    <recommendedName>
        <fullName evidence="3">GYF domain-containing protein</fullName>
    </recommendedName>
</protein>
<feature type="compositionally biased region" description="Basic and acidic residues" evidence="2">
    <location>
        <begin position="496"/>
        <end position="514"/>
    </location>
</feature>
<reference evidence="4" key="1">
    <citation type="submission" date="2023-03" db="EMBL/GenBank/DDBJ databases">
        <title>Mating type loci evolution in Malassezia.</title>
        <authorList>
            <person name="Coelho M.A."/>
        </authorList>
    </citation>
    <scope>NUCLEOTIDE SEQUENCE</scope>
    <source>
        <strain evidence="4">CBS 10434</strain>
    </source>
</reference>
<feature type="domain" description="GYF" evidence="3">
    <location>
        <begin position="356"/>
        <end position="429"/>
    </location>
</feature>
<dbReference type="InterPro" id="IPR039905">
    <property type="entry name" value="CD2BP2/Lin1"/>
</dbReference>
<keyword evidence="1" id="KW-0175">Coiled coil</keyword>
<feature type="compositionally biased region" description="Basic and acidic residues" evidence="2">
    <location>
        <begin position="144"/>
        <end position="155"/>
    </location>
</feature>
<dbReference type="GO" id="GO:0005682">
    <property type="term" value="C:U5 snRNP"/>
    <property type="evidence" value="ECO:0007669"/>
    <property type="project" value="InterPro"/>
</dbReference>
<organism evidence="4 5">
    <name type="scientific">Malassezia caprae</name>
    <dbReference type="NCBI Taxonomy" id="1381934"/>
    <lineage>
        <taxon>Eukaryota</taxon>
        <taxon>Fungi</taxon>
        <taxon>Dikarya</taxon>
        <taxon>Basidiomycota</taxon>
        <taxon>Ustilaginomycotina</taxon>
        <taxon>Malasseziomycetes</taxon>
        <taxon>Malasseziales</taxon>
        <taxon>Malasseziaceae</taxon>
        <taxon>Malassezia</taxon>
    </lineage>
</organism>
<accession>A0AAF0E515</accession>
<evidence type="ECO:0000256" key="2">
    <source>
        <dbReference type="SAM" id="MobiDB-lite"/>
    </source>
</evidence>
<feature type="coiled-coil region" evidence="1">
    <location>
        <begin position="219"/>
        <end position="246"/>
    </location>
</feature>
<dbReference type="EMBL" id="CP119908">
    <property type="protein sequence ID" value="WFD18329.1"/>
    <property type="molecule type" value="Genomic_DNA"/>
</dbReference>
<dbReference type="PROSITE" id="PS50829">
    <property type="entry name" value="GYF"/>
    <property type="match status" value="1"/>
</dbReference>
<evidence type="ECO:0000259" key="3">
    <source>
        <dbReference type="PROSITE" id="PS50829"/>
    </source>
</evidence>
<dbReference type="InterPro" id="IPR003169">
    <property type="entry name" value="GYF"/>
</dbReference>
<dbReference type="InterPro" id="IPR035445">
    <property type="entry name" value="GYF-like_dom_sf"/>
</dbReference>
<dbReference type="AlphaFoldDB" id="A0AAF0E515"/>
<sequence>MKRKGEWPGTDSTGKRTHLDAYADGDLDMDAQAERQGKTRRGRVMTEGYDSDDSDEGPSKSHRRGWKDGAEVGADDDDDMFADTKKIEDGEEDNGKKEPRFLKLSEIDGQEFGARTRMGDDDDTDELDHEEDPEYEMEQALKSQQHEDANADAERTPPGSPRYDGVTGVKKQGMGFRIEKFNMKAEMAGGQFDEDGNYIRNKRDQFTQNDRWLEGNYTKKSIKAASEAQQKRMEAEKERMDKEMSEFPTMEHAMKELAGYMQPGEAVLDTLHRLGSEARRSKKDQDVSEVRKAAFERFTDVTSILMNTFGQMNVYDEVYEGLVRMVRRAGLVPEDWDPSRRVREEQPGGHASGEEEAAWEYKWTPAYLAQVAKAQGTSVDPETKVFGPFRASELKAWAEQGFFGPSKENILVRRASAAEPTWASWVEAGLVVKFKSCPYPSDFNPKDMPIQWDAWMRHTRKQPPTIQELLDDRERIRIIQHNAMVLQMREEAHKAQLEANREREHEYALEEQSRSEQPFALKDEEHEEAVQSATIHPARRRE</sequence>
<name>A0AAF0E515_9BASI</name>
<dbReference type="Gene3D" id="3.30.1490.40">
    <property type="match status" value="1"/>
</dbReference>